<comment type="caution">
    <text evidence="1">The sequence shown here is derived from an EMBL/GenBank/DDBJ whole genome shotgun (WGS) entry which is preliminary data.</text>
</comment>
<organism evidence="1 2">
    <name type="scientific">Diacronema lutheri</name>
    <name type="common">Unicellular marine alga</name>
    <name type="synonym">Monochrysis lutheri</name>
    <dbReference type="NCBI Taxonomy" id="2081491"/>
    <lineage>
        <taxon>Eukaryota</taxon>
        <taxon>Haptista</taxon>
        <taxon>Haptophyta</taxon>
        <taxon>Pavlovophyceae</taxon>
        <taxon>Pavlovales</taxon>
        <taxon>Pavlovaceae</taxon>
        <taxon>Diacronema</taxon>
    </lineage>
</organism>
<sequence>MSRPRAVDLRAARRVLQYLRGTEQLGLLFKYAEDAECTTLRAFADADWANDPVQRKSTTGYIVFFNEAVGVCAQAAS</sequence>
<gene>
    <name evidence="1" type="ORF">KFE25_007207</name>
</gene>
<keyword evidence="2" id="KW-1185">Reference proteome</keyword>
<dbReference type="EMBL" id="JAGTXO010000005">
    <property type="protein sequence ID" value="KAG8468155.1"/>
    <property type="molecule type" value="Genomic_DNA"/>
</dbReference>
<proteinExistence type="predicted"/>
<evidence type="ECO:0000313" key="1">
    <source>
        <dbReference type="EMBL" id="KAG8468155.1"/>
    </source>
</evidence>
<name>A0A8J6CFL9_DIALT</name>
<dbReference type="PANTHER" id="PTHR11439">
    <property type="entry name" value="GAG-POL-RELATED RETROTRANSPOSON"/>
    <property type="match status" value="1"/>
</dbReference>
<dbReference type="AlphaFoldDB" id="A0A8J6CFL9"/>
<accession>A0A8J6CFL9</accession>
<dbReference type="Proteomes" id="UP000751190">
    <property type="component" value="Unassembled WGS sequence"/>
</dbReference>
<dbReference type="OrthoDB" id="1931513at2759"/>
<dbReference type="PANTHER" id="PTHR11439:SF483">
    <property type="entry name" value="PEPTIDE SYNTHASE GLIP-LIKE, PUTATIVE (AFU_ORTHOLOGUE AFUA_3G12920)-RELATED"/>
    <property type="match status" value="1"/>
</dbReference>
<protein>
    <submittedName>
        <fullName evidence="1">Uncharacterized protein</fullName>
    </submittedName>
</protein>
<reference evidence="1" key="1">
    <citation type="submission" date="2021-05" db="EMBL/GenBank/DDBJ databases">
        <title>The genome of the haptophyte Pavlova lutheri (Diacronema luteri, Pavlovales) - a model for lipid biosynthesis in eukaryotic algae.</title>
        <authorList>
            <person name="Hulatt C.J."/>
            <person name="Posewitz M.C."/>
        </authorList>
    </citation>
    <scope>NUCLEOTIDE SEQUENCE</scope>
    <source>
        <strain evidence="1">NIVA-4/92</strain>
    </source>
</reference>
<evidence type="ECO:0000313" key="2">
    <source>
        <dbReference type="Proteomes" id="UP000751190"/>
    </source>
</evidence>